<feature type="signal peptide" evidence="3">
    <location>
        <begin position="1"/>
        <end position="25"/>
    </location>
</feature>
<dbReference type="Pfam" id="PF00139">
    <property type="entry name" value="Lectin_legB"/>
    <property type="match status" value="1"/>
</dbReference>
<protein>
    <recommendedName>
        <fullName evidence="4">Legume lectin domain-containing protein</fullName>
    </recommendedName>
</protein>
<dbReference type="InterPro" id="IPR050258">
    <property type="entry name" value="Leguminous_Lectin"/>
</dbReference>
<dbReference type="GO" id="GO:0030246">
    <property type="term" value="F:carbohydrate binding"/>
    <property type="evidence" value="ECO:0007669"/>
    <property type="project" value="UniProtKB-KW"/>
</dbReference>
<evidence type="ECO:0000256" key="2">
    <source>
        <dbReference type="ARBA" id="ARBA00022734"/>
    </source>
</evidence>
<dbReference type="SUPFAM" id="SSF49899">
    <property type="entry name" value="Concanavalin A-like lectins/glucanases"/>
    <property type="match status" value="1"/>
</dbReference>
<evidence type="ECO:0000313" key="6">
    <source>
        <dbReference type="Proteomes" id="UP000239757"/>
    </source>
</evidence>
<dbReference type="InterPro" id="IPR001220">
    <property type="entry name" value="Legume_lectin_dom"/>
</dbReference>
<keyword evidence="3" id="KW-0732">Signal</keyword>
<dbReference type="PANTHER" id="PTHR32401">
    <property type="entry name" value="CONCANAVALIN A-LIKE LECTIN FAMILY PROTEIN"/>
    <property type="match status" value="1"/>
</dbReference>
<feature type="domain" description="Legume lectin" evidence="4">
    <location>
        <begin position="27"/>
        <end position="128"/>
    </location>
</feature>
<dbReference type="Proteomes" id="UP000239757">
    <property type="component" value="Unassembled WGS sequence"/>
</dbReference>
<evidence type="ECO:0000256" key="1">
    <source>
        <dbReference type="ARBA" id="ARBA00007606"/>
    </source>
</evidence>
<accession>A0A2P5VYY7</accession>
<sequence length="200" mass="21741">MAATAFTSFHVWLFSCLALISMAKAEEFIYNRGFLHANLQLDGSANIHSNCLLQLTNTSKLLIGHAFYQSPINFNTCSSSAQSLSFSTNFVITIVPGLKDSSGHGIAFVISHSTDFSHAATIQYLGLVWIDYSDEEQLLTVTLAPEGRPKPNQPLLSTYINLSGILMDTIGEAQSLVLSKLSKVLKNGGQGNNMVQLILE</sequence>
<evidence type="ECO:0000259" key="4">
    <source>
        <dbReference type="Pfam" id="PF00139"/>
    </source>
</evidence>
<dbReference type="InterPro" id="IPR013320">
    <property type="entry name" value="ConA-like_dom_sf"/>
</dbReference>
<name>A0A2P5VYY7_GOSBA</name>
<dbReference type="PANTHER" id="PTHR32401:SF51">
    <property type="entry name" value="NON-SPECIFIC SERINE_THREONINE PROTEIN KINASE"/>
    <property type="match status" value="1"/>
</dbReference>
<reference evidence="5 6" key="1">
    <citation type="submission" date="2015-01" db="EMBL/GenBank/DDBJ databases">
        <title>Genome of allotetraploid Gossypium barbadense reveals genomic plasticity and fiber elongation in cotton evolution.</title>
        <authorList>
            <person name="Chen X."/>
            <person name="Liu X."/>
            <person name="Zhao B."/>
            <person name="Zheng H."/>
            <person name="Hu Y."/>
            <person name="Lu G."/>
            <person name="Yang C."/>
            <person name="Chen J."/>
            <person name="Shan C."/>
            <person name="Zhang L."/>
            <person name="Zhou Y."/>
            <person name="Wang L."/>
            <person name="Guo W."/>
            <person name="Bai Y."/>
            <person name="Ruan J."/>
            <person name="Shangguan X."/>
            <person name="Mao Y."/>
            <person name="Jiang J."/>
            <person name="Zhu Y."/>
            <person name="Lei J."/>
            <person name="Kang H."/>
            <person name="Chen S."/>
            <person name="He X."/>
            <person name="Wang R."/>
            <person name="Wang Y."/>
            <person name="Chen J."/>
            <person name="Wang L."/>
            <person name="Yu S."/>
            <person name="Wang B."/>
            <person name="Wei J."/>
            <person name="Song S."/>
            <person name="Lu X."/>
            <person name="Gao Z."/>
            <person name="Gu W."/>
            <person name="Deng X."/>
            <person name="Ma D."/>
            <person name="Wang S."/>
            <person name="Liang W."/>
            <person name="Fang L."/>
            <person name="Cai C."/>
            <person name="Zhu X."/>
            <person name="Zhou B."/>
            <person name="Zhang Y."/>
            <person name="Chen Z."/>
            <person name="Xu S."/>
            <person name="Zhu R."/>
            <person name="Wang S."/>
            <person name="Zhang T."/>
            <person name="Zhao G."/>
        </authorList>
    </citation>
    <scope>NUCLEOTIDE SEQUENCE [LARGE SCALE GENOMIC DNA]</scope>
    <source>
        <strain evidence="6">cv. Xinhai21</strain>
        <tissue evidence="5">Leaf</tissue>
    </source>
</reference>
<evidence type="ECO:0000256" key="3">
    <source>
        <dbReference type="SAM" id="SignalP"/>
    </source>
</evidence>
<dbReference type="Gene3D" id="2.60.120.200">
    <property type="match status" value="1"/>
</dbReference>
<feature type="chain" id="PRO_5015133844" description="Legume lectin domain-containing protein" evidence="3">
    <location>
        <begin position="26"/>
        <end position="200"/>
    </location>
</feature>
<gene>
    <name evidence="5" type="ORF">GOBAR_AA36676</name>
</gene>
<organism evidence="5 6">
    <name type="scientific">Gossypium barbadense</name>
    <name type="common">Sea Island cotton</name>
    <name type="synonym">Hibiscus barbadensis</name>
    <dbReference type="NCBI Taxonomy" id="3634"/>
    <lineage>
        <taxon>Eukaryota</taxon>
        <taxon>Viridiplantae</taxon>
        <taxon>Streptophyta</taxon>
        <taxon>Embryophyta</taxon>
        <taxon>Tracheophyta</taxon>
        <taxon>Spermatophyta</taxon>
        <taxon>Magnoliopsida</taxon>
        <taxon>eudicotyledons</taxon>
        <taxon>Gunneridae</taxon>
        <taxon>Pentapetalae</taxon>
        <taxon>rosids</taxon>
        <taxon>malvids</taxon>
        <taxon>Malvales</taxon>
        <taxon>Malvaceae</taxon>
        <taxon>Malvoideae</taxon>
        <taxon>Gossypium</taxon>
    </lineage>
</organism>
<keyword evidence="2" id="KW-0430">Lectin</keyword>
<dbReference type="AlphaFoldDB" id="A0A2P5VYY7"/>
<dbReference type="EMBL" id="KZ670045">
    <property type="protein sequence ID" value="PPR84033.1"/>
    <property type="molecule type" value="Genomic_DNA"/>
</dbReference>
<comment type="similarity">
    <text evidence="1">Belongs to the leguminous lectin family.</text>
</comment>
<dbReference type="OrthoDB" id="543442at2759"/>
<proteinExistence type="inferred from homology"/>
<evidence type="ECO:0000313" key="5">
    <source>
        <dbReference type="EMBL" id="PPR84033.1"/>
    </source>
</evidence>